<evidence type="ECO:0000313" key="1">
    <source>
        <dbReference type="EMBL" id="CAI9574335.1"/>
    </source>
</evidence>
<accession>A0ABN9DR40</accession>
<organism evidence="1 2">
    <name type="scientific">Staurois parvus</name>
    <dbReference type="NCBI Taxonomy" id="386267"/>
    <lineage>
        <taxon>Eukaryota</taxon>
        <taxon>Metazoa</taxon>
        <taxon>Chordata</taxon>
        <taxon>Craniata</taxon>
        <taxon>Vertebrata</taxon>
        <taxon>Euteleostomi</taxon>
        <taxon>Amphibia</taxon>
        <taxon>Batrachia</taxon>
        <taxon>Anura</taxon>
        <taxon>Neobatrachia</taxon>
        <taxon>Ranoidea</taxon>
        <taxon>Ranidae</taxon>
        <taxon>Staurois</taxon>
    </lineage>
</organism>
<name>A0ABN9DR40_9NEOB</name>
<feature type="non-terminal residue" evidence="1">
    <location>
        <position position="1"/>
    </location>
</feature>
<gene>
    <name evidence="1" type="ORF">SPARVUS_LOCUS7952769</name>
</gene>
<comment type="caution">
    <text evidence="1">The sequence shown here is derived from an EMBL/GenBank/DDBJ whole genome shotgun (WGS) entry which is preliminary data.</text>
</comment>
<sequence length="68" mass="7458">ILTCCVQWFCTEQPGSSSSQVPYRLSWLLLSVGSPHSKQLAMGAPAAPGRKWHTLTVLANEEAETWNS</sequence>
<protein>
    <submittedName>
        <fullName evidence="1">Uncharacterized protein</fullName>
    </submittedName>
</protein>
<dbReference type="EMBL" id="CATNWA010014651">
    <property type="protein sequence ID" value="CAI9574335.1"/>
    <property type="molecule type" value="Genomic_DNA"/>
</dbReference>
<dbReference type="Proteomes" id="UP001162483">
    <property type="component" value="Unassembled WGS sequence"/>
</dbReference>
<keyword evidence="2" id="KW-1185">Reference proteome</keyword>
<proteinExistence type="predicted"/>
<reference evidence="1" key="1">
    <citation type="submission" date="2023-05" db="EMBL/GenBank/DDBJ databases">
        <authorList>
            <person name="Stuckert A."/>
        </authorList>
    </citation>
    <scope>NUCLEOTIDE SEQUENCE</scope>
</reference>
<evidence type="ECO:0000313" key="2">
    <source>
        <dbReference type="Proteomes" id="UP001162483"/>
    </source>
</evidence>